<feature type="compositionally biased region" description="Basic and acidic residues" evidence="1">
    <location>
        <begin position="471"/>
        <end position="484"/>
    </location>
</feature>
<keyword evidence="2" id="KW-0812">Transmembrane</keyword>
<feature type="transmembrane region" description="Helical" evidence="2">
    <location>
        <begin position="166"/>
        <end position="185"/>
    </location>
</feature>
<organism evidence="4 5">
    <name type="scientific">Gymnopilus junonius</name>
    <name type="common">Spectacular rustgill mushroom</name>
    <name type="synonym">Gymnopilus spectabilis subsp. junonius</name>
    <dbReference type="NCBI Taxonomy" id="109634"/>
    <lineage>
        <taxon>Eukaryota</taxon>
        <taxon>Fungi</taxon>
        <taxon>Dikarya</taxon>
        <taxon>Basidiomycota</taxon>
        <taxon>Agaricomycotina</taxon>
        <taxon>Agaricomycetes</taxon>
        <taxon>Agaricomycetidae</taxon>
        <taxon>Agaricales</taxon>
        <taxon>Agaricineae</taxon>
        <taxon>Hymenogastraceae</taxon>
        <taxon>Gymnopilus</taxon>
    </lineage>
</organism>
<feature type="compositionally biased region" description="Basic and acidic residues" evidence="1">
    <location>
        <begin position="316"/>
        <end position="327"/>
    </location>
</feature>
<evidence type="ECO:0000313" key="4">
    <source>
        <dbReference type="EMBL" id="KAF8911539.1"/>
    </source>
</evidence>
<sequence>MSERWLLLSLLPTALANSEFPNDPYLAFRPPFARSLPVQIMLTGVVLTLVAVLFVHLLFTAQYHWPLAPVNYVLQLSGVTTLLISLIATIHVVLSATFAESEKWPYMLSYIAVNVPPLDVSTNEAEWSIAEKATWLVMNASTSGLIQITHIQFLTILYPSRLEGRLIFTLLGPLAVLAAVMQLLPISGSPSVYTVANSIRNVCNATLSLLFTLALFIWGLLVNRKQAWRTEGGTPVFGCAALSLAVISTALNFLYVHKQEEFVWLPSLMWAVVLWQSFLAWWWWVGAGAGGASAALAFASEDERLEEKLRWVAKKEKRRQEKREKKEEKKRKKAMKKQNDPSSSPDSSSPPRRRRSTDADAPSVTLTSGDSITSTSSLHSYLTTLPKLLPVILYRWYTSLRRAHNAAALVQAAEHVERMRELGREGVVVEAPQVVQTPGGGARSVRLDVEVDGWGWGWEGFGWRRRRRWRVSEPEPEEGKEKDKWKRRTMAKKEEEGHEMQDIRRPSRDADSEVDSEEEDMYLSETQDDARRRGSRPSSHPDAIQSPASSTSTLTSTTGNPGLSQPRTRRDLQPQRDQQAPINSPPEVQNPEAQAQPRLPQPPPRAAPAPPAQVPAGAARQRSVWWWGPLWRWRLQDSTVYR</sequence>
<keyword evidence="2" id="KW-0472">Membrane</keyword>
<comment type="caution">
    <text evidence="4">The sequence shown here is derived from an EMBL/GenBank/DDBJ whole genome shotgun (WGS) entry which is preliminary data.</text>
</comment>
<keyword evidence="2" id="KW-1133">Transmembrane helix</keyword>
<feature type="compositionally biased region" description="Low complexity" evidence="1">
    <location>
        <begin position="546"/>
        <end position="558"/>
    </location>
</feature>
<keyword evidence="3" id="KW-0732">Signal</keyword>
<proteinExistence type="predicted"/>
<feature type="transmembrane region" description="Helical" evidence="2">
    <location>
        <begin position="72"/>
        <end position="99"/>
    </location>
</feature>
<feature type="compositionally biased region" description="Low complexity" evidence="1">
    <location>
        <begin position="340"/>
        <end position="350"/>
    </location>
</feature>
<evidence type="ECO:0000256" key="1">
    <source>
        <dbReference type="SAM" id="MobiDB-lite"/>
    </source>
</evidence>
<feature type="compositionally biased region" description="Low complexity" evidence="1">
    <location>
        <begin position="359"/>
        <end position="375"/>
    </location>
</feature>
<feature type="chain" id="PRO_5040109919" evidence="3">
    <location>
        <begin position="17"/>
        <end position="642"/>
    </location>
</feature>
<evidence type="ECO:0000256" key="3">
    <source>
        <dbReference type="SAM" id="SignalP"/>
    </source>
</evidence>
<evidence type="ECO:0000313" key="5">
    <source>
        <dbReference type="Proteomes" id="UP000724874"/>
    </source>
</evidence>
<accession>A0A9P5NZ15</accession>
<protein>
    <submittedName>
        <fullName evidence="4">Uncharacterized protein</fullName>
    </submittedName>
</protein>
<feature type="transmembrane region" description="Helical" evidence="2">
    <location>
        <begin position="205"/>
        <end position="223"/>
    </location>
</feature>
<keyword evidence="5" id="KW-1185">Reference proteome</keyword>
<dbReference type="OrthoDB" id="3357304at2759"/>
<reference evidence="4" key="1">
    <citation type="submission" date="2020-11" db="EMBL/GenBank/DDBJ databases">
        <authorList>
            <consortium name="DOE Joint Genome Institute"/>
            <person name="Ahrendt S."/>
            <person name="Riley R."/>
            <person name="Andreopoulos W."/>
            <person name="LaButti K."/>
            <person name="Pangilinan J."/>
            <person name="Ruiz-duenas F.J."/>
            <person name="Barrasa J.M."/>
            <person name="Sanchez-Garcia M."/>
            <person name="Camarero S."/>
            <person name="Miyauchi S."/>
            <person name="Serrano A."/>
            <person name="Linde D."/>
            <person name="Babiker R."/>
            <person name="Drula E."/>
            <person name="Ayuso-Fernandez I."/>
            <person name="Pacheco R."/>
            <person name="Padilla G."/>
            <person name="Ferreira P."/>
            <person name="Barriuso J."/>
            <person name="Kellner H."/>
            <person name="Castanera R."/>
            <person name="Alfaro M."/>
            <person name="Ramirez L."/>
            <person name="Pisabarro A.G."/>
            <person name="Kuo A."/>
            <person name="Tritt A."/>
            <person name="Lipzen A."/>
            <person name="He G."/>
            <person name="Yan M."/>
            <person name="Ng V."/>
            <person name="Cullen D."/>
            <person name="Martin F."/>
            <person name="Rosso M.-N."/>
            <person name="Henrissat B."/>
            <person name="Hibbett D."/>
            <person name="Martinez A.T."/>
            <person name="Grigoriev I.V."/>
        </authorList>
    </citation>
    <scope>NUCLEOTIDE SEQUENCE</scope>
    <source>
        <strain evidence="4">AH 44721</strain>
    </source>
</reference>
<feature type="compositionally biased region" description="Basic and acidic residues" evidence="1">
    <location>
        <begin position="491"/>
        <end position="511"/>
    </location>
</feature>
<feature type="region of interest" description="Disordered" evidence="1">
    <location>
        <begin position="316"/>
        <end position="375"/>
    </location>
</feature>
<feature type="transmembrane region" description="Helical" evidence="2">
    <location>
        <begin position="235"/>
        <end position="256"/>
    </location>
</feature>
<feature type="signal peptide" evidence="3">
    <location>
        <begin position="1"/>
        <end position="16"/>
    </location>
</feature>
<dbReference type="AlphaFoldDB" id="A0A9P5NZ15"/>
<feature type="transmembrane region" description="Helical" evidence="2">
    <location>
        <begin position="262"/>
        <end position="284"/>
    </location>
</feature>
<feature type="transmembrane region" description="Helical" evidence="2">
    <location>
        <begin position="40"/>
        <end position="60"/>
    </location>
</feature>
<feature type="compositionally biased region" description="Pro residues" evidence="1">
    <location>
        <begin position="599"/>
        <end position="613"/>
    </location>
</feature>
<feature type="region of interest" description="Disordered" evidence="1">
    <location>
        <begin position="471"/>
        <end position="621"/>
    </location>
</feature>
<feature type="compositionally biased region" description="Acidic residues" evidence="1">
    <location>
        <begin position="512"/>
        <end position="522"/>
    </location>
</feature>
<dbReference type="EMBL" id="JADNYJ010000004">
    <property type="protein sequence ID" value="KAF8911539.1"/>
    <property type="molecule type" value="Genomic_DNA"/>
</dbReference>
<gene>
    <name evidence="4" type="ORF">CPB84DRAFT_1842040</name>
</gene>
<dbReference type="Proteomes" id="UP000724874">
    <property type="component" value="Unassembled WGS sequence"/>
</dbReference>
<name>A0A9P5NZ15_GYMJU</name>
<evidence type="ECO:0000256" key="2">
    <source>
        <dbReference type="SAM" id="Phobius"/>
    </source>
</evidence>